<dbReference type="OrthoDB" id="8196465at2759"/>
<dbReference type="AlphaFoldDB" id="A0A8K0G9H7"/>
<dbReference type="InterPro" id="IPR004117">
    <property type="entry name" value="7tm6_olfct_rcpt"/>
</dbReference>
<keyword evidence="3" id="KW-0812">Transmembrane</keyword>
<evidence type="ECO:0000256" key="7">
    <source>
        <dbReference type="ARBA" id="ARBA00023170"/>
    </source>
</evidence>
<name>A0A8K0G9H7_IGNLU</name>
<keyword evidence="8" id="KW-0807">Transducer</keyword>
<keyword evidence="7" id="KW-0675">Receptor</keyword>
<accession>A0A8K0G9H7</accession>
<keyword evidence="2" id="KW-0716">Sensory transduction</keyword>
<gene>
    <name evidence="9" type="ORF">ILUMI_15865</name>
</gene>
<comment type="subcellular location">
    <subcellularLocation>
        <location evidence="1">Membrane</location>
        <topology evidence="1">Multi-pass membrane protein</topology>
    </subcellularLocation>
</comment>
<evidence type="ECO:0000256" key="6">
    <source>
        <dbReference type="ARBA" id="ARBA00023136"/>
    </source>
</evidence>
<dbReference type="Pfam" id="PF02949">
    <property type="entry name" value="7tm_6"/>
    <property type="match status" value="1"/>
</dbReference>
<dbReference type="GO" id="GO:0005886">
    <property type="term" value="C:plasma membrane"/>
    <property type="evidence" value="ECO:0007669"/>
    <property type="project" value="TreeGrafter"/>
</dbReference>
<dbReference type="GO" id="GO:0004984">
    <property type="term" value="F:olfactory receptor activity"/>
    <property type="evidence" value="ECO:0007669"/>
    <property type="project" value="InterPro"/>
</dbReference>
<dbReference type="GO" id="GO:0005549">
    <property type="term" value="F:odorant binding"/>
    <property type="evidence" value="ECO:0007669"/>
    <property type="project" value="InterPro"/>
</dbReference>
<dbReference type="EMBL" id="VTPC01054738">
    <property type="protein sequence ID" value="KAF2890308.1"/>
    <property type="molecule type" value="Genomic_DNA"/>
</dbReference>
<proteinExistence type="predicted"/>
<keyword evidence="5" id="KW-1133">Transmembrane helix</keyword>
<reference evidence="9" key="1">
    <citation type="submission" date="2019-08" db="EMBL/GenBank/DDBJ databases">
        <title>The genome of the North American firefly Photinus pyralis.</title>
        <authorList>
            <consortium name="Photinus pyralis genome working group"/>
            <person name="Fallon T.R."/>
            <person name="Sander Lower S.E."/>
            <person name="Weng J.-K."/>
        </authorList>
    </citation>
    <scope>NUCLEOTIDE SEQUENCE</scope>
    <source>
        <strain evidence="9">TRF0915ILg1</strain>
        <tissue evidence="9">Whole body</tissue>
    </source>
</reference>
<dbReference type="PANTHER" id="PTHR21137">
    <property type="entry name" value="ODORANT RECEPTOR"/>
    <property type="match status" value="1"/>
</dbReference>
<keyword evidence="10" id="KW-1185">Reference proteome</keyword>
<evidence type="ECO:0000256" key="5">
    <source>
        <dbReference type="ARBA" id="ARBA00022989"/>
    </source>
</evidence>
<dbReference type="PANTHER" id="PTHR21137:SF44">
    <property type="entry name" value="ODORANT RECEPTOR 13A-RELATED"/>
    <property type="match status" value="1"/>
</dbReference>
<evidence type="ECO:0000256" key="3">
    <source>
        <dbReference type="ARBA" id="ARBA00022692"/>
    </source>
</evidence>
<dbReference type="Proteomes" id="UP000801492">
    <property type="component" value="Unassembled WGS sequence"/>
</dbReference>
<feature type="non-terminal residue" evidence="9">
    <location>
        <position position="162"/>
    </location>
</feature>
<comment type="caution">
    <text evidence="9">The sequence shown here is derived from an EMBL/GenBank/DDBJ whole genome shotgun (WGS) entry which is preliminary data.</text>
</comment>
<evidence type="ECO:0000256" key="8">
    <source>
        <dbReference type="ARBA" id="ARBA00023224"/>
    </source>
</evidence>
<evidence type="ECO:0000313" key="10">
    <source>
        <dbReference type="Proteomes" id="UP000801492"/>
    </source>
</evidence>
<keyword evidence="6" id="KW-0472">Membrane</keyword>
<organism evidence="9 10">
    <name type="scientific">Ignelater luminosus</name>
    <name type="common">Cucubano</name>
    <name type="synonym">Pyrophorus luminosus</name>
    <dbReference type="NCBI Taxonomy" id="2038154"/>
    <lineage>
        <taxon>Eukaryota</taxon>
        <taxon>Metazoa</taxon>
        <taxon>Ecdysozoa</taxon>
        <taxon>Arthropoda</taxon>
        <taxon>Hexapoda</taxon>
        <taxon>Insecta</taxon>
        <taxon>Pterygota</taxon>
        <taxon>Neoptera</taxon>
        <taxon>Endopterygota</taxon>
        <taxon>Coleoptera</taxon>
        <taxon>Polyphaga</taxon>
        <taxon>Elateriformia</taxon>
        <taxon>Elateroidea</taxon>
        <taxon>Elateridae</taxon>
        <taxon>Agrypninae</taxon>
        <taxon>Pyrophorini</taxon>
        <taxon>Ignelater</taxon>
    </lineage>
</organism>
<evidence type="ECO:0000313" key="9">
    <source>
        <dbReference type="EMBL" id="KAF2890308.1"/>
    </source>
</evidence>
<dbReference type="GO" id="GO:0007165">
    <property type="term" value="P:signal transduction"/>
    <property type="evidence" value="ECO:0007669"/>
    <property type="project" value="UniProtKB-KW"/>
</dbReference>
<evidence type="ECO:0000256" key="4">
    <source>
        <dbReference type="ARBA" id="ARBA00022725"/>
    </source>
</evidence>
<keyword evidence="4" id="KW-0552">Olfaction</keyword>
<sequence>NAHGFMMKDITGSENGASEASENKTIDAAAIPWKYLKKSLDETVMYHLKIIEITNELEMNDMRMVKTVTDSVTALFPVLLLCFWSQEVVYESQQVARAAVEGNFVGADLRFQKSLNLITVRSQRPIQLKAGKIIEISLPTFVSIVRASYSAFMVLRKVNTEV</sequence>
<evidence type="ECO:0000256" key="2">
    <source>
        <dbReference type="ARBA" id="ARBA00022606"/>
    </source>
</evidence>
<protein>
    <submittedName>
        <fullName evidence="9">Uncharacterized protein</fullName>
    </submittedName>
</protein>
<evidence type="ECO:0000256" key="1">
    <source>
        <dbReference type="ARBA" id="ARBA00004141"/>
    </source>
</evidence>